<dbReference type="PROSITE" id="PS51634">
    <property type="entry name" value="CRC"/>
    <property type="match status" value="1"/>
</dbReference>
<feature type="region of interest" description="Disordered" evidence="4">
    <location>
        <begin position="1"/>
        <end position="62"/>
    </location>
</feature>
<comment type="similarity">
    <text evidence="2">Belongs to the lin-54 family.</text>
</comment>
<organism evidence="6 7">
    <name type="scientific">Amphibalanus amphitrite</name>
    <name type="common">Striped barnacle</name>
    <name type="synonym">Balanus amphitrite</name>
    <dbReference type="NCBI Taxonomy" id="1232801"/>
    <lineage>
        <taxon>Eukaryota</taxon>
        <taxon>Metazoa</taxon>
        <taxon>Ecdysozoa</taxon>
        <taxon>Arthropoda</taxon>
        <taxon>Crustacea</taxon>
        <taxon>Multicrustacea</taxon>
        <taxon>Cirripedia</taxon>
        <taxon>Thoracica</taxon>
        <taxon>Thoracicalcarea</taxon>
        <taxon>Balanomorpha</taxon>
        <taxon>Balanoidea</taxon>
        <taxon>Balanidae</taxon>
        <taxon>Amphibalaninae</taxon>
        <taxon>Amphibalanus</taxon>
    </lineage>
</organism>
<feature type="region of interest" description="Disordered" evidence="4">
    <location>
        <begin position="309"/>
        <end position="329"/>
    </location>
</feature>
<proteinExistence type="inferred from homology"/>
<dbReference type="InterPro" id="IPR005172">
    <property type="entry name" value="CRC"/>
</dbReference>
<feature type="compositionally biased region" description="Polar residues" evidence="4">
    <location>
        <begin position="32"/>
        <end position="53"/>
    </location>
</feature>
<dbReference type="PANTHER" id="PTHR12446:SF34">
    <property type="entry name" value="PROTEIN LIN-54 HOMOLOG"/>
    <property type="match status" value="1"/>
</dbReference>
<comment type="subcellular location">
    <subcellularLocation>
        <location evidence="1">Nucleus</location>
    </subcellularLocation>
</comment>
<dbReference type="Proteomes" id="UP000440578">
    <property type="component" value="Unassembled WGS sequence"/>
</dbReference>
<feature type="compositionally biased region" description="Pro residues" evidence="4">
    <location>
        <begin position="316"/>
        <end position="326"/>
    </location>
</feature>
<comment type="caution">
    <text evidence="6">The sequence shown here is derived from an EMBL/GenBank/DDBJ whole genome shotgun (WGS) entry which is preliminary data.</text>
</comment>
<dbReference type="InterPro" id="IPR033467">
    <property type="entry name" value="Tesmin/TSO1-like_CXC"/>
</dbReference>
<accession>A0A6A4WPV8</accession>
<dbReference type="AlphaFoldDB" id="A0A6A4WPV8"/>
<evidence type="ECO:0000256" key="3">
    <source>
        <dbReference type="ARBA" id="ARBA00023242"/>
    </source>
</evidence>
<keyword evidence="3" id="KW-0539">Nucleus</keyword>
<dbReference type="GO" id="GO:0005634">
    <property type="term" value="C:nucleus"/>
    <property type="evidence" value="ECO:0007669"/>
    <property type="project" value="UniProtKB-SubCell"/>
</dbReference>
<dbReference type="GO" id="GO:0006355">
    <property type="term" value="P:regulation of DNA-templated transcription"/>
    <property type="evidence" value="ECO:0007669"/>
    <property type="project" value="TreeGrafter"/>
</dbReference>
<evidence type="ECO:0000256" key="1">
    <source>
        <dbReference type="ARBA" id="ARBA00004123"/>
    </source>
</evidence>
<dbReference type="Pfam" id="PF03638">
    <property type="entry name" value="TCR"/>
    <property type="match status" value="2"/>
</dbReference>
<feature type="domain" description="CRC" evidence="5">
    <location>
        <begin position="344"/>
        <end position="455"/>
    </location>
</feature>
<sequence>MEAMDFDPETLLTSTSSDPMLGKPADPLPASATDQQGQPAPSGSFVVLQSGNSPGAGPGGVTQLGNISVSSLAPGQGARAAASRVTAVMGRRAAGTAPGSLTKYLISPGQQAVSTSAPVRMMGSTATVRVAAPPPLQLGASNTITLTSAEAQRLGIFSPKKLTTLEGVKQIGSPTKRIVVRSSPGQQSKQGGLAAAAAAGAPPQVPFRVLTQSGLPQAVGRSQSQPVQFVRVVGSAANQPVFSAPPPATAGSSVKIAIAPGGRIAPPPPTQRLLLPAAPVVGSSAQGGAIEQMMTGAEYNSRPRPMMHTPARLNRPTPPNRVPKPPSTHMARAAARGSDVQIRPRKPCNCTKSQCLKLYCDCFASGEFCNNCNCTNCFNSLDREEERQRAIRACLDRNPFAFKPKIGKSDNETRKHQKGCNCKKSGCLKNYCECYEAKIFCSTQCKCMGCKNYESANTRPPRPGAGSGVSALEDSLSLLPTEAGPSSGRGPRRTGGLKVATFPVTEKAPAAVRVTQDVISATLSCLMTEAALAGDTAEGQQRVLREFGRCLSEIIDYGSRRRGASAAVPGVV</sequence>
<evidence type="ECO:0000259" key="5">
    <source>
        <dbReference type="PROSITE" id="PS51634"/>
    </source>
</evidence>
<evidence type="ECO:0000313" key="6">
    <source>
        <dbReference type="EMBL" id="KAF0304071.1"/>
    </source>
</evidence>
<dbReference type="PANTHER" id="PTHR12446">
    <property type="entry name" value="TESMIN/TSO1-RELATED"/>
    <property type="match status" value="1"/>
</dbReference>
<evidence type="ECO:0000256" key="4">
    <source>
        <dbReference type="SAM" id="MobiDB-lite"/>
    </source>
</evidence>
<dbReference type="OrthoDB" id="6283463at2759"/>
<protein>
    <submittedName>
        <fullName evidence="6">Protein lin-54</fullName>
    </submittedName>
</protein>
<dbReference type="EMBL" id="VIIS01000874">
    <property type="protein sequence ID" value="KAF0304071.1"/>
    <property type="molecule type" value="Genomic_DNA"/>
</dbReference>
<evidence type="ECO:0000256" key="2">
    <source>
        <dbReference type="ARBA" id="ARBA00007267"/>
    </source>
</evidence>
<evidence type="ECO:0000313" key="7">
    <source>
        <dbReference type="Proteomes" id="UP000440578"/>
    </source>
</evidence>
<name>A0A6A4WPV8_AMPAM</name>
<reference evidence="6 7" key="1">
    <citation type="submission" date="2019-07" db="EMBL/GenBank/DDBJ databases">
        <title>Draft genome assembly of a fouling barnacle, Amphibalanus amphitrite (Darwin, 1854): The first reference genome for Thecostraca.</title>
        <authorList>
            <person name="Kim W."/>
        </authorList>
    </citation>
    <scope>NUCLEOTIDE SEQUENCE [LARGE SCALE GENOMIC DNA]</scope>
    <source>
        <strain evidence="6">SNU_AA5</strain>
        <tissue evidence="6">Soma without cirri and trophi</tissue>
    </source>
</reference>
<gene>
    <name evidence="6" type="primary">lin54_0</name>
    <name evidence="6" type="ORF">FJT64_024035</name>
</gene>
<dbReference type="SMART" id="SM01114">
    <property type="entry name" value="CXC"/>
    <property type="match status" value="2"/>
</dbReference>
<keyword evidence="7" id="KW-1185">Reference proteome</keyword>
<dbReference type="InterPro" id="IPR028307">
    <property type="entry name" value="Lin-54_fam"/>
</dbReference>